<sequence>MSSVTGGQSSAVVSKAAGSPSSVVGGLSIIPNLFTLLNLILGCCAIVFLLQNGIAIVETDPSPENPIGQKLELLPEAVYMAPLFIALAAVVDFLDGFVARALKASSEMGKQLDSLADVVSFGVAPAIIVYQFLRLSVAKTEAGLDTSFWWLAPAFVLAAAAAYRLAKFNLDTRQTHCFRGTPVPSVGLMVASFPLIYWTSNDATTLNLLTNQWFWYGLVALLSWLMVSDLPIMSNKPKSVTLQGLLPQLLLLAVTIIAAVLLGWWAGPIAYAAFVLLSVVFKKTIQ</sequence>
<evidence type="ECO:0000256" key="3">
    <source>
        <dbReference type="SAM" id="Phobius"/>
    </source>
</evidence>
<evidence type="ECO:0000256" key="2">
    <source>
        <dbReference type="RuleBase" id="RU003750"/>
    </source>
</evidence>
<comment type="similarity">
    <text evidence="2">Belongs to the CDP-alcohol phosphatidyltransferase class-I family.</text>
</comment>
<feature type="transmembrane region" description="Helical" evidence="3">
    <location>
        <begin position="213"/>
        <end position="232"/>
    </location>
</feature>
<keyword evidence="5" id="KW-1185">Reference proteome</keyword>
<organism evidence="4 5">
    <name type="scientific">Phnomibacter ginsenosidimutans</name>
    <dbReference type="NCBI Taxonomy" id="2676868"/>
    <lineage>
        <taxon>Bacteria</taxon>
        <taxon>Pseudomonadati</taxon>
        <taxon>Bacteroidota</taxon>
        <taxon>Chitinophagia</taxon>
        <taxon>Chitinophagales</taxon>
        <taxon>Chitinophagaceae</taxon>
        <taxon>Phnomibacter</taxon>
    </lineage>
</organism>
<feature type="transmembrane region" description="Helical" evidence="3">
    <location>
        <begin position="268"/>
        <end position="285"/>
    </location>
</feature>
<feature type="transmembrane region" description="Helical" evidence="3">
    <location>
        <begin position="36"/>
        <end position="57"/>
    </location>
</feature>
<proteinExistence type="inferred from homology"/>
<dbReference type="KEGG" id="fls:GLV81_13595"/>
<evidence type="ECO:0000313" key="5">
    <source>
        <dbReference type="Proteomes" id="UP000426027"/>
    </source>
</evidence>
<feature type="transmembrane region" description="Helical" evidence="3">
    <location>
        <begin position="114"/>
        <end position="133"/>
    </location>
</feature>
<dbReference type="EMBL" id="CP046566">
    <property type="protein sequence ID" value="QGW30072.1"/>
    <property type="molecule type" value="Genomic_DNA"/>
</dbReference>
<name>A0A6I6GSX4_9BACT</name>
<reference evidence="4 5" key="1">
    <citation type="submission" date="2019-11" db="EMBL/GenBank/DDBJ databases">
        <authorList>
            <person name="Im W.T."/>
        </authorList>
    </citation>
    <scope>NUCLEOTIDE SEQUENCE [LARGE SCALE GENOMIC DNA]</scope>
    <source>
        <strain evidence="4 5">SB-02</strain>
    </source>
</reference>
<gene>
    <name evidence="4" type="ORF">GLV81_13595</name>
</gene>
<evidence type="ECO:0000313" key="4">
    <source>
        <dbReference type="EMBL" id="QGW30072.1"/>
    </source>
</evidence>
<evidence type="ECO:0000256" key="1">
    <source>
        <dbReference type="ARBA" id="ARBA00022679"/>
    </source>
</evidence>
<protein>
    <submittedName>
        <fullName evidence="4">CDP-alcohol phosphatidyltransferase</fullName>
    </submittedName>
</protein>
<dbReference type="GO" id="GO:0008654">
    <property type="term" value="P:phospholipid biosynthetic process"/>
    <property type="evidence" value="ECO:0007669"/>
    <property type="project" value="InterPro"/>
</dbReference>
<keyword evidence="3" id="KW-1133">Transmembrane helix</keyword>
<dbReference type="Proteomes" id="UP000426027">
    <property type="component" value="Chromosome"/>
</dbReference>
<dbReference type="GO" id="GO:0016020">
    <property type="term" value="C:membrane"/>
    <property type="evidence" value="ECO:0007669"/>
    <property type="project" value="InterPro"/>
</dbReference>
<dbReference type="Gene3D" id="1.20.120.1760">
    <property type="match status" value="1"/>
</dbReference>
<dbReference type="InterPro" id="IPR000462">
    <property type="entry name" value="CDP-OH_P_trans"/>
</dbReference>
<feature type="transmembrane region" description="Helical" evidence="3">
    <location>
        <begin position="178"/>
        <end position="198"/>
    </location>
</feature>
<dbReference type="AlphaFoldDB" id="A0A6I6GSX4"/>
<dbReference type="InterPro" id="IPR048254">
    <property type="entry name" value="CDP_ALCOHOL_P_TRANSF_CS"/>
</dbReference>
<keyword evidence="1 2" id="KW-0808">Transferase</keyword>
<dbReference type="GO" id="GO:0016780">
    <property type="term" value="F:phosphotransferase activity, for other substituted phosphate groups"/>
    <property type="evidence" value="ECO:0007669"/>
    <property type="project" value="InterPro"/>
</dbReference>
<accession>A0A6I6GSX4</accession>
<keyword evidence="3" id="KW-0472">Membrane</keyword>
<dbReference type="Pfam" id="PF01066">
    <property type="entry name" value="CDP-OH_P_transf"/>
    <property type="match status" value="1"/>
</dbReference>
<dbReference type="InterPro" id="IPR043130">
    <property type="entry name" value="CDP-OH_PTrfase_TM_dom"/>
</dbReference>
<dbReference type="PROSITE" id="PS00379">
    <property type="entry name" value="CDP_ALCOHOL_P_TRANSF"/>
    <property type="match status" value="1"/>
</dbReference>
<feature type="transmembrane region" description="Helical" evidence="3">
    <location>
        <begin position="148"/>
        <end position="166"/>
    </location>
</feature>
<feature type="transmembrane region" description="Helical" evidence="3">
    <location>
        <begin position="77"/>
        <end position="102"/>
    </location>
</feature>
<keyword evidence="3" id="KW-0812">Transmembrane</keyword>